<keyword evidence="6 9" id="KW-0648">Protein biosynthesis</keyword>
<reference evidence="14" key="1">
    <citation type="submission" date="2017-02" db="UniProtKB">
        <authorList>
            <consortium name="WormBaseParasite"/>
        </authorList>
    </citation>
    <scope>IDENTIFICATION</scope>
</reference>
<dbReference type="InterPro" id="IPR009008">
    <property type="entry name" value="Val/Leu/Ile-tRNA-synth_edit"/>
</dbReference>
<dbReference type="PROSITE" id="PS00178">
    <property type="entry name" value="AA_TRNA_LIGASE_I"/>
    <property type="match status" value="1"/>
</dbReference>
<dbReference type="EC" id="6.1.1.9" evidence="2"/>
<keyword evidence="4 9" id="KW-0547">Nucleotide-binding</keyword>
<evidence type="ECO:0000256" key="1">
    <source>
        <dbReference type="ARBA" id="ARBA00005594"/>
    </source>
</evidence>
<evidence type="ECO:0000256" key="10">
    <source>
        <dbReference type="SAM" id="Coils"/>
    </source>
</evidence>
<dbReference type="PRINTS" id="PR00986">
    <property type="entry name" value="TRNASYNTHVAL"/>
</dbReference>
<proteinExistence type="inferred from homology"/>
<organism evidence="13 14">
    <name type="scientific">Syphacia muris</name>
    <dbReference type="NCBI Taxonomy" id="451379"/>
    <lineage>
        <taxon>Eukaryota</taxon>
        <taxon>Metazoa</taxon>
        <taxon>Ecdysozoa</taxon>
        <taxon>Nematoda</taxon>
        <taxon>Chromadorea</taxon>
        <taxon>Rhabditida</taxon>
        <taxon>Spirurina</taxon>
        <taxon>Oxyuridomorpha</taxon>
        <taxon>Oxyuroidea</taxon>
        <taxon>Oxyuridae</taxon>
        <taxon>Syphacia</taxon>
    </lineage>
</organism>
<evidence type="ECO:0000256" key="8">
    <source>
        <dbReference type="ARBA" id="ARBA00029936"/>
    </source>
</evidence>
<dbReference type="STRING" id="451379.A0A0N5AU14"/>
<dbReference type="GO" id="GO:0004832">
    <property type="term" value="F:valine-tRNA ligase activity"/>
    <property type="evidence" value="ECO:0007669"/>
    <property type="project" value="UniProtKB-EC"/>
</dbReference>
<keyword evidence="7 9" id="KW-0030">Aminoacyl-tRNA synthetase</keyword>
<dbReference type="SUPFAM" id="SSF50677">
    <property type="entry name" value="ValRS/IleRS/LeuRS editing domain"/>
    <property type="match status" value="1"/>
</dbReference>
<keyword evidence="5 9" id="KW-0067">ATP-binding</keyword>
<evidence type="ECO:0000313" key="13">
    <source>
        <dbReference type="Proteomes" id="UP000046393"/>
    </source>
</evidence>
<evidence type="ECO:0000256" key="2">
    <source>
        <dbReference type="ARBA" id="ARBA00013169"/>
    </source>
</evidence>
<dbReference type="Gene3D" id="3.40.50.620">
    <property type="entry name" value="HUPs"/>
    <property type="match status" value="2"/>
</dbReference>
<sequence length="928" mass="106184">MSIHQQHSRLAFPPPNVTGKLHLGHALTLAIQDALCRYQKLIGNPVCWYAGFDHAGIATQTIVEKNLWREKKIRRNQLSEEEFQKSCYSWTNKRMDEMKNQIHKLGAGLDLDNAYFTMNQQFTKAVRHAFAKLYVAEKIFRDRRIVNWCPALRSTLSDEEVDHISIREMDEIMVPSQHGYRKVKVGQMHRISYEFLNGRGSIEVGTTRPETVYADVALAVNPKDTRYSSFIGKMVRHPLIPSRFLPILDDESVKPEKGTGVMKITPCHDFLDFEIVKRHSSEIPGKPLELSCIDENGFLVNADDLNGTDRFEAREKVIEKLRKVNAYGGLMKYGSGTVSVCSRTGDIIEPVIKEQWFLNCTEMYRRLQEFILSGEMVIKPEFVTAIMNEWLQNNEPWCLSRQISWGHRIPAYKDLNGNWIVLENEEEAASIMKTTKLVQDEDVLDTWFSSALVPLVVAGWPDKDVDSNTLTLMETGYDIVGFWVIRMLTVCEELTGHYPFSTIYLHGLVKDSKGRKMSKSLGNVIDPEDFIDGISLEKMLERVDESPAVRSSDKQEMKSEIRSEFPNGIQRYGADVLRFALFRNNVTDINIKVDVNTSAAEGYRFCNKLWNLCNYALIVFQKARSSTKNQPSLCLDLMVDDQWILSRLASTLLRFDTAMNDFMIGHAINALQNFIQGDLCDFYLETTKSAVRNIDSNKLPAVSYTLSVVLQYCFAALSTAMPMLCQYLFNIINESPSVTLENFVIKEDKLFSFIKPELETEMKFGLCVLNTIRSIRSQFRIPSSTTLKVRIASNGQEFFKVSEVIAKIANIEILPGMCDVDEMQGYMPFSIRGSNSSLFMELQSEYANAVYDKLVQQLTAVTDKKEQAEKRIAKYENLCKDPDIKPSVVVKHLKKISQAKNIARRNEEEIRKLHDLLQHFQNKPVLNR</sequence>
<dbReference type="Pfam" id="PF00133">
    <property type="entry name" value="tRNA-synt_1"/>
    <property type="match status" value="1"/>
</dbReference>
<evidence type="ECO:0000256" key="6">
    <source>
        <dbReference type="ARBA" id="ARBA00022917"/>
    </source>
</evidence>
<dbReference type="AlphaFoldDB" id="A0A0N5AU14"/>
<dbReference type="Pfam" id="PF08264">
    <property type="entry name" value="Anticodon_1"/>
    <property type="match status" value="1"/>
</dbReference>
<dbReference type="NCBIfam" id="TIGR00422">
    <property type="entry name" value="valS"/>
    <property type="match status" value="1"/>
</dbReference>
<dbReference type="Proteomes" id="UP000046393">
    <property type="component" value="Unplaced"/>
</dbReference>
<feature type="domain" description="Methionyl/Valyl/Leucyl/Isoleucyl-tRNA synthetase anticodon-binding" evidence="12">
    <location>
        <begin position="641"/>
        <end position="790"/>
    </location>
</feature>
<dbReference type="Gene3D" id="3.90.740.10">
    <property type="entry name" value="Valyl/Leucyl/Isoleucyl-tRNA synthetase, editing domain"/>
    <property type="match status" value="1"/>
</dbReference>
<dbReference type="GO" id="GO:0002161">
    <property type="term" value="F:aminoacyl-tRNA deacylase activity"/>
    <property type="evidence" value="ECO:0007669"/>
    <property type="project" value="InterPro"/>
</dbReference>
<keyword evidence="10" id="KW-0175">Coiled coil</keyword>
<evidence type="ECO:0000256" key="4">
    <source>
        <dbReference type="ARBA" id="ARBA00022741"/>
    </source>
</evidence>
<evidence type="ECO:0000256" key="3">
    <source>
        <dbReference type="ARBA" id="ARBA00022598"/>
    </source>
</evidence>
<evidence type="ECO:0000259" key="12">
    <source>
        <dbReference type="Pfam" id="PF08264"/>
    </source>
</evidence>
<feature type="domain" description="Aminoacyl-tRNA synthetase class Ia" evidence="11">
    <location>
        <begin position="10"/>
        <end position="589"/>
    </location>
</feature>
<evidence type="ECO:0000256" key="5">
    <source>
        <dbReference type="ARBA" id="ARBA00022840"/>
    </source>
</evidence>
<dbReference type="InterPro" id="IPR001412">
    <property type="entry name" value="aa-tRNA-synth_I_CS"/>
</dbReference>
<dbReference type="PANTHER" id="PTHR11946:SF111">
    <property type="entry name" value="VALINE--TRNA LIGASE"/>
    <property type="match status" value="1"/>
</dbReference>
<evidence type="ECO:0000259" key="11">
    <source>
        <dbReference type="Pfam" id="PF00133"/>
    </source>
</evidence>
<dbReference type="GO" id="GO:0006438">
    <property type="term" value="P:valyl-tRNA aminoacylation"/>
    <property type="evidence" value="ECO:0007669"/>
    <property type="project" value="InterPro"/>
</dbReference>
<name>A0A0N5AU14_9BILA</name>
<comment type="similarity">
    <text evidence="1 9">Belongs to the class-I aminoacyl-tRNA synthetase family.</text>
</comment>
<dbReference type="SUPFAM" id="SSF52374">
    <property type="entry name" value="Nucleotidylyl transferase"/>
    <property type="match status" value="1"/>
</dbReference>
<keyword evidence="13" id="KW-1185">Reference proteome</keyword>
<dbReference type="WBParaSite" id="SMUV_0000833601-mRNA-1">
    <property type="protein sequence ID" value="SMUV_0000833601-mRNA-1"/>
    <property type="gene ID" value="SMUV_0000833601"/>
</dbReference>
<dbReference type="GO" id="GO:0005829">
    <property type="term" value="C:cytosol"/>
    <property type="evidence" value="ECO:0007669"/>
    <property type="project" value="TreeGrafter"/>
</dbReference>
<dbReference type="InterPro" id="IPR013155">
    <property type="entry name" value="M/V/L/I-tRNA-synth_anticd-bd"/>
</dbReference>
<dbReference type="GO" id="GO:0005524">
    <property type="term" value="F:ATP binding"/>
    <property type="evidence" value="ECO:0007669"/>
    <property type="project" value="UniProtKB-KW"/>
</dbReference>
<protein>
    <recommendedName>
        <fullName evidence="2">valine--tRNA ligase</fullName>
        <ecNumber evidence="2">6.1.1.9</ecNumber>
    </recommendedName>
    <alternativeName>
        <fullName evidence="8">Valyl-tRNA synthetase</fullName>
    </alternativeName>
</protein>
<accession>A0A0N5AU14</accession>
<dbReference type="SUPFAM" id="SSF47323">
    <property type="entry name" value="Anticodon-binding domain of a subclass of class I aminoacyl-tRNA synthetases"/>
    <property type="match status" value="1"/>
</dbReference>
<dbReference type="NCBIfam" id="NF004349">
    <property type="entry name" value="PRK05729.1"/>
    <property type="match status" value="1"/>
</dbReference>
<dbReference type="InterPro" id="IPR002303">
    <property type="entry name" value="Valyl-tRNA_ligase"/>
</dbReference>
<dbReference type="InterPro" id="IPR009080">
    <property type="entry name" value="tRNAsynth_Ia_anticodon-bd"/>
</dbReference>
<dbReference type="InterPro" id="IPR014729">
    <property type="entry name" value="Rossmann-like_a/b/a_fold"/>
</dbReference>
<feature type="coiled-coil region" evidence="10">
    <location>
        <begin position="851"/>
        <end position="923"/>
    </location>
</feature>
<evidence type="ECO:0000256" key="9">
    <source>
        <dbReference type="RuleBase" id="RU363035"/>
    </source>
</evidence>
<dbReference type="InterPro" id="IPR002300">
    <property type="entry name" value="aa-tRNA-synth_Ia"/>
</dbReference>
<keyword evidence="3 9" id="KW-0436">Ligase</keyword>
<evidence type="ECO:0000256" key="7">
    <source>
        <dbReference type="ARBA" id="ARBA00023146"/>
    </source>
</evidence>
<evidence type="ECO:0000313" key="14">
    <source>
        <dbReference type="WBParaSite" id="SMUV_0000833601-mRNA-1"/>
    </source>
</evidence>
<dbReference type="Gene3D" id="1.10.730.10">
    <property type="entry name" value="Isoleucyl-tRNA Synthetase, Domain 1"/>
    <property type="match status" value="1"/>
</dbReference>
<dbReference type="PANTHER" id="PTHR11946">
    <property type="entry name" value="VALYL-TRNA SYNTHETASES"/>
    <property type="match status" value="1"/>
</dbReference>